<evidence type="ECO:0000256" key="3">
    <source>
        <dbReference type="ARBA" id="ARBA00006622"/>
    </source>
</evidence>
<dbReference type="STRING" id="623744.A0A553NH69"/>
<dbReference type="EMBL" id="SRMA01026967">
    <property type="protein sequence ID" value="TRY64793.1"/>
    <property type="molecule type" value="Genomic_DNA"/>
</dbReference>
<sequence>MDTSELIMEQTEVNEGQTELDMNDMELEKPGSLEDLIRTLHKIFQSDSVNVEQVQKLMESYESKPSEWMKFAKFDQYRYTRNLVDEGNGKFNLMILCWGEGHGSSIHDHTDSHCFLKLLQGSLKETLFNWPDKSHQNGMTPRAQTILQENQCAYINDSLGLHRVENVSHTEPAVSLHLYSPPFQSCRTFDQRTGHSNTVRMTFWSRFGHRTPYERLDVKLKVSSFENHKHQLLKSRQVAFAKIEERWVHQAGLRLQRLTFSVVEKAHYVFGSEAQTPSALSLAADIVHSCVIHLDRTHEHIHRLESEFEPPLIVADKSEGTQHFAGEQLNLFQSSPHEPD</sequence>
<evidence type="ECO:0000256" key="10">
    <source>
        <dbReference type="ARBA" id="ARBA00033725"/>
    </source>
</evidence>
<proteinExistence type="inferred from homology"/>
<gene>
    <name evidence="14" type="ORF">DNTS_004400</name>
</gene>
<feature type="binding site" evidence="12">
    <location>
        <position position="109"/>
    </location>
    <ligand>
        <name>Fe cation</name>
        <dbReference type="ChEBI" id="CHEBI:24875"/>
        <note>catalytic</note>
    </ligand>
</feature>
<keyword evidence="15" id="KW-1185">Reference proteome</keyword>
<comment type="function">
    <text evidence="10">Catalyzes the oxidation of cysteine to cysteine sulfinic acid with addition of molecular dioxygen.</text>
</comment>
<comment type="cofactor">
    <cofactor evidence="13">
        <name>Fe cation</name>
        <dbReference type="ChEBI" id="CHEBI:24875"/>
    </cofactor>
    <text evidence="13">Binds 1 Fe cation per subunit.</text>
</comment>
<dbReference type="FunFam" id="2.60.120.10:FF:000045">
    <property type="entry name" value="Cysteine dioxygenase 1"/>
    <property type="match status" value="1"/>
</dbReference>
<dbReference type="EC" id="1.13.11.20" evidence="13"/>
<dbReference type="Pfam" id="PF05995">
    <property type="entry name" value="CDO_I"/>
    <property type="match status" value="1"/>
</dbReference>
<keyword evidence="7 13" id="KW-0560">Oxidoreductase</keyword>
<keyword evidence="4 12" id="KW-0479">Metal-binding</keyword>
<dbReference type="GO" id="GO:0017172">
    <property type="term" value="F:cysteine dioxygenase activity"/>
    <property type="evidence" value="ECO:0007669"/>
    <property type="project" value="UniProtKB-UniRule"/>
</dbReference>
<evidence type="ECO:0000256" key="12">
    <source>
        <dbReference type="PIRSR" id="PIRSR610300-51"/>
    </source>
</evidence>
<comment type="catalytic activity">
    <reaction evidence="9">
        <text>L-cysteine + O2 = 3-sulfino-L-alanine + H(+)</text>
        <dbReference type="Rhea" id="RHEA:20441"/>
        <dbReference type="ChEBI" id="CHEBI:15378"/>
        <dbReference type="ChEBI" id="CHEBI:15379"/>
        <dbReference type="ChEBI" id="CHEBI:35235"/>
        <dbReference type="ChEBI" id="CHEBI:61085"/>
        <dbReference type="EC" id="1.13.11.20"/>
    </reaction>
    <physiologicalReaction direction="left-to-right" evidence="9">
        <dbReference type="Rhea" id="RHEA:20442"/>
    </physiologicalReaction>
</comment>
<dbReference type="SUPFAM" id="SSF51182">
    <property type="entry name" value="RmlC-like cupins"/>
    <property type="match status" value="1"/>
</dbReference>
<feature type="binding site" evidence="12">
    <location>
        <position position="162"/>
    </location>
    <ligand>
        <name>Fe cation</name>
        <dbReference type="ChEBI" id="CHEBI:24875"/>
        <note>catalytic</note>
    </ligand>
</feature>
<comment type="similarity">
    <text evidence="3 13">Belongs to the cysteine dioxygenase family.</text>
</comment>
<evidence type="ECO:0000256" key="6">
    <source>
        <dbReference type="ARBA" id="ARBA00022964"/>
    </source>
</evidence>
<dbReference type="GO" id="GO:0008198">
    <property type="term" value="F:ferrous iron binding"/>
    <property type="evidence" value="ECO:0007669"/>
    <property type="project" value="UniProtKB-ARBA"/>
</dbReference>
<evidence type="ECO:0000313" key="14">
    <source>
        <dbReference type="EMBL" id="TRY64793.1"/>
    </source>
</evidence>
<evidence type="ECO:0000256" key="2">
    <source>
        <dbReference type="ARBA" id="ARBA00004759"/>
    </source>
</evidence>
<name>A0A553NH69_9TELE</name>
<dbReference type="CDD" id="cd10548">
    <property type="entry name" value="cupin_CDO"/>
    <property type="match status" value="1"/>
</dbReference>
<dbReference type="Gene3D" id="2.60.120.10">
    <property type="entry name" value="Jelly Rolls"/>
    <property type="match status" value="1"/>
</dbReference>
<dbReference type="PANTHER" id="PTHR12918">
    <property type="entry name" value="CYSTEINE DIOXYGENASE"/>
    <property type="match status" value="1"/>
</dbReference>
<evidence type="ECO:0000256" key="13">
    <source>
        <dbReference type="RuleBase" id="RU366010"/>
    </source>
</evidence>
<dbReference type="UniPathway" id="UPA00012">
    <property type="reaction ID" value="UER00537"/>
</dbReference>
<evidence type="ECO:0000256" key="8">
    <source>
        <dbReference type="ARBA" id="ARBA00023004"/>
    </source>
</evidence>
<evidence type="ECO:0000256" key="9">
    <source>
        <dbReference type="ARBA" id="ARBA00024284"/>
    </source>
</evidence>
<dbReference type="AlphaFoldDB" id="A0A553NH69"/>
<dbReference type="PANTHER" id="PTHR12918:SF1">
    <property type="entry name" value="CYSTEINE DIOXYGENASE TYPE 1"/>
    <property type="match status" value="1"/>
</dbReference>
<evidence type="ECO:0000256" key="11">
    <source>
        <dbReference type="PIRSR" id="PIRSR610300-50"/>
    </source>
</evidence>
<evidence type="ECO:0000256" key="5">
    <source>
        <dbReference type="ARBA" id="ARBA00022784"/>
    </source>
</evidence>
<evidence type="ECO:0000256" key="1">
    <source>
        <dbReference type="ARBA" id="ARBA00001967"/>
    </source>
</evidence>
<comment type="cofactor">
    <cofactor evidence="1">
        <name>Ni(2+)</name>
        <dbReference type="ChEBI" id="CHEBI:49786"/>
    </cofactor>
</comment>
<comment type="pathway">
    <text evidence="2 13">Organosulfur biosynthesis; taurine biosynthesis; hypotaurine from L-cysteine: step 1/2.</text>
</comment>
<dbReference type="InterPro" id="IPR014710">
    <property type="entry name" value="RmlC-like_jellyroll"/>
</dbReference>
<evidence type="ECO:0000313" key="15">
    <source>
        <dbReference type="Proteomes" id="UP000316079"/>
    </source>
</evidence>
<keyword evidence="8 12" id="KW-0408">Iron</keyword>
<protein>
    <recommendedName>
        <fullName evidence="13">Cysteine dioxygenase</fullName>
        <ecNumber evidence="13">1.13.11.20</ecNumber>
    </recommendedName>
</protein>
<dbReference type="Proteomes" id="UP000316079">
    <property type="component" value="Unassembled WGS sequence"/>
</dbReference>
<keyword evidence="5 11" id="KW-0883">Thioether bond</keyword>
<comment type="caution">
    <text evidence="14">The sequence shown here is derived from an EMBL/GenBank/DDBJ whole genome shotgun (WGS) entry which is preliminary data.</text>
</comment>
<dbReference type="InterPro" id="IPR010300">
    <property type="entry name" value="CDO_1"/>
</dbReference>
<accession>A0A553NH69</accession>
<reference evidence="14 15" key="1">
    <citation type="journal article" date="2019" name="Sci. Data">
        <title>Hybrid genome assembly and annotation of Danionella translucida.</title>
        <authorList>
            <person name="Kadobianskyi M."/>
            <person name="Schulze L."/>
            <person name="Schuelke M."/>
            <person name="Judkewitz B."/>
        </authorList>
    </citation>
    <scope>NUCLEOTIDE SEQUENCE [LARGE SCALE GENOMIC DNA]</scope>
    <source>
        <strain evidence="14 15">Bolton</strain>
    </source>
</reference>
<feature type="binding site" evidence="12">
    <location>
        <position position="107"/>
    </location>
    <ligand>
        <name>Fe cation</name>
        <dbReference type="ChEBI" id="CHEBI:24875"/>
        <note>catalytic</note>
    </ligand>
</feature>
<dbReference type="GO" id="GO:0019448">
    <property type="term" value="P:L-cysteine catabolic process"/>
    <property type="evidence" value="ECO:0007669"/>
    <property type="project" value="TreeGrafter"/>
</dbReference>
<evidence type="ECO:0000256" key="4">
    <source>
        <dbReference type="ARBA" id="ARBA00022723"/>
    </source>
</evidence>
<organism evidence="14 15">
    <name type="scientific">Danionella cerebrum</name>
    <dbReference type="NCBI Taxonomy" id="2873325"/>
    <lineage>
        <taxon>Eukaryota</taxon>
        <taxon>Metazoa</taxon>
        <taxon>Chordata</taxon>
        <taxon>Craniata</taxon>
        <taxon>Vertebrata</taxon>
        <taxon>Euteleostomi</taxon>
        <taxon>Actinopterygii</taxon>
        <taxon>Neopterygii</taxon>
        <taxon>Teleostei</taxon>
        <taxon>Ostariophysi</taxon>
        <taxon>Cypriniformes</taxon>
        <taxon>Danionidae</taxon>
        <taxon>Danioninae</taxon>
        <taxon>Danionella</taxon>
    </lineage>
</organism>
<feature type="cross-link" description="3'-(S-cysteinyl)-tyrosine (Cys-Tyr)" evidence="11">
    <location>
        <begin position="114"/>
        <end position="179"/>
    </location>
</feature>
<keyword evidence="6 13" id="KW-0223">Dioxygenase</keyword>
<dbReference type="GO" id="GO:0042412">
    <property type="term" value="P:taurine biosynthetic process"/>
    <property type="evidence" value="ECO:0007669"/>
    <property type="project" value="UniProtKB-UniRule"/>
</dbReference>
<evidence type="ECO:0000256" key="7">
    <source>
        <dbReference type="ARBA" id="ARBA00023002"/>
    </source>
</evidence>
<dbReference type="InterPro" id="IPR011051">
    <property type="entry name" value="RmlC_Cupin_sf"/>
</dbReference>
<dbReference type="OrthoDB" id="543511at2759"/>